<reference evidence="1 2" key="1">
    <citation type="journal article" date="2012" name="Nat. Biotechnol.">
        <title>Draft genome sequence of pigeonpea (Cajanus cajan), an orphan legume crop of resource-poor farmers.</title>
        <authorList>
            <person name="Varshney R.K."/>
            <person name="Chen W."/>
            <person name="Li Y."/>
            <person name="Bharti A.K."/>
            <person name="Saxena R.K."/>
            <person name="Schlueter J.A."/>
            <person name="Donoghue M.T."/>
            <person name="Azam S."/>
            <person name="Fan G."/>
            <person name="Whaley A.M."/>
            <person name="Farmer A.D."/>
            <person name="Sheridan J."/>
            <person name="Iwata A."/>
            <person name="Tuteja R."/>
            <person name="Penmetsa R.V."/>
            <person name="Wu W."/>
            <person name="Upadhyaya H.D."/>
            <person name="Yang S.P."/>
            <person name="Shah T."/>
            <person name="Saxena K.B."/>
            <person name="Michael T."/>
            <person name="McCombie W.R."/>
            <person name="Yang B."/>
            <person name="Zhang G."/>
            <person name="Yang H."/>
            <person name="Wang J."/>
            <person name="Spillane C."/>
            <person name="Cook D.R."/>
            <person name="May G.D."/>
            <person name="Xu X."/>
            <person name="Jackson S.A."/>
        </authorList>
    </citation>
    <scope>NUCLEOTIDE SEQUENCE [LARGE SCALE GENOMIC DNA]</scope>
    <source>
        <strain evidence="2">cv. Asha</strain>
    </source>
</reference>
<dbReference type="Proteomes" id="UP000075243">
    <property type="component" value="Chromosome 10"/>
</dbReference>
<organism evidence="1 2">
    <name type="scientific">Cajanus cajan</name>
    <name type="common">Pigeon pea</name>
    <name type="synonym">Cajanus indicus</name>
    <dbReference type="NCBI Taxonomy" id="3821"/>
    <lineage>
        <taxon>Eukaryota</taxon>
        <taxon>Viridiplantae</taxon>
        <taxon>Streptophyta</taxon>
        <taxon>Embryophyta</taxon>
        <taxon>Tracheophyta</taxon>
        <taxon>Spermatophyta</taxon>
        <taxon>Magnoliopsida</taxon>
        <taxon>eudicotyledons</taxon>
        <taxon>Gunneridae</taxon>
        <taxon>Pentapetalae</taxon>
        <taxon>rosids</taxon>
        <taxon>fabids</taxon>
        <taxon>Fabales</taxon>
        <taxon>Fabaceae</taxon>
        <taxon>Papilionoideae</taxon>
        <taxon>50 kb inversion clade</taxon>
        <taxon>NPAAA clade</taxon>
        <taxon>indigoferoid/millettioid clade</taxon>
        <taxon>Phaseoleae</taxon>
        <taxon>Cajanus</taxon>
    </lineage>
</organism>
<name>A0A151SYL6_CAJCA</name>
<dbReference type="EMBL" id="CM003612">
    <property type="protein sequence ID" value="KYP59896.1"/>
    <property type="molecule type" value="Genomic_DNA"/>
</dbReference>
<evidence type="ECO:0000313" key="2">
    <source>
        <dbReference type="Proteomes" id="UP000075243"/>
    </source>
</evidence>
<keyword evidence="2" id="KW-1185">Reference proteome</keyword>
<accession>A0A151SYL6</accession>
<dbReference type="Gramene" id="C.cajan_14904.t">
    <property type="protein sequence ID" value="C.cajan_14904.t.cds1"/>
    <property type="gene ID" value="C.cajan_14904"/>
</dbReference>
<gene>
    <name evidence="1" type="ORF">KK1_015338</name>
</gene>
<dbReference type="AlphaFoldDB" id="A0A151SYL6"/>
<evidence type="ECO:0000313" key="1">
    <source>
        <dbReference type="EMBL" id="KYP59896.1"/>
    </source>
</evidence>
<protein>
    <submittedName>
        <fullName evidence="1">Uncharacterized protein</fullName>
    </submittedName>
</protein>
<sequence length="52" mass="6154">MSTFLIPTSLEEEIQRMLNSFWWGSNKSSGRGIHWLNWEKLTMHKEHGSMGF</sequence>
<proteinExistence type="predicted"/>